<evidence type="ECO:0000313" key="3">
    <source>
        <dbReference type="EMBL" id="SDG29812.1"/>
    </source>
</evidence>
<accession>A0A1G7T400</accession>
<keyword evidence="4" id="KW-1185">Reference proteome</keyword>
<dbReference type="AlphaFoldDB" id="A0A1G7T400"/>
<feature type="domain" description="Fe/B12 periplasmic-binding" evidence="2">
    <location>
        <begin position="63"/>
        <end position="332"/>
    </location>
</feature>
<dbReference type="STRING" id="1121419.SAMN05443529_10284"/>
<dbReference type="InterPro" id="IPR050902">
    <property type="entry name" value="ABC_Transporter_SBP"/>
</dbReference>
<protein>
    <submittedName>
        <fullName evidence="3">Iron complex transport system substrate-binding protein</fullName>
    </submittedName>
</protein>
<dbReference type="Gene3D" id="3.40.50.1980">
    <property type="entry name" value="Nitrogenase molybdenum iron protein domain"/>
    <property type="match status" value="2"/>
</dbReference>
<dbReference type="PANTHER" id="PTHR30535">
    <property type="entry name" value="VITAMIN B12-BINDING PROTEIN"/>
    <property type="match status" value="1"/>
</dbReference>
<dbReference type="Gene3D" id="1.20.58.2180">
    <property type="match status" value="1"/>
</dbReference>
<dbReference type="PROSITE" id="PS51257">
    <property type="entry name" value="PROKAR_LIPOPROTEIN"/>
    <property type="match status" value="1"/>
</dbReference>
<comment type="similarity">
    <text evidence="1">Belongs to the bacterial solute-binding protein 8 family.</text>
</comment>
<proteinExistence type="inferred from homology"/>
<dbReference type="RefSeq" id="WP_207649717.1">
    <property type="nucleotide sequence ID" value="NZ_FNCP01000002.1"/>
</dbReference>
<dbReference type="Proteomes" id="UP000198656">
    <property type="component" value="Unassembled WGS sequence"/>
</dbReference>
<dbReference type="GO" id="GO:0071281">
    <property type="term" value="P:cellular response to iron ion"/>
    <property type="evidence" value="ECO:0007669"/>
    <property type="project" value="TreeGrafter"/>
</dbReference>
<dbReference type="InterPro" id="IPR002491">
    <property type="entry name" value="ABC_transptr_periplasmic_BD"/>
</dbReference>
<evidence type="ECO:0000259" key="2">
    <source>
        <dbReference type="PROSITE" id="PS50983"/>
    </source>
</evidence>
<organism evidence="3 4">
    <name type="scientific">Desulfosporosinus hippei DSM 8344</name>
    <dbReference type="NCBI Taxonomy" id="1121419"/>
    <lineage>
        <taxon>Bacteria</taxon>
        <taxon>Bacillati</taxon>
        <taxon>Bacillota</taxon>
        <taxon>Clostridia</taxon>
        <taxon>Eubacteriales</taxon>
        <taxon>Desulfitobacteriaceae</taxon>
        <taxon>Desulfosporosinus</taxon>
    </lineage>
</organism>
<gene>
    <name evidence="3" type="ORF">SAMN05443529_10284</name>
</gene>
<dbReference type="Pfam" id="PF01497">
    <property type="entry name" value="Peripla_BP_2"/>
    <property type="match status" value="1"/>
</dbReference>
<dbReference type="CDD" id="cd01142">
    <property type="entry name" value="TroA_e"/>
    <property type="match status" value="1"/>
</dbReference>
<dbReference type="EMBL" id="FNCP01000002">
    <property type="protein sequence ID" value="SDG29812.1"/>
    <property type="molecule type" value="Genomic_DNA"/>
</dbReference>
<sequence length="373" mass="41805">MMEHRKKSRYYLSLLLVIVFVLSLTGCQASGDGGKPAGEKKAETRIVTDLVGNQVTIKADVEKIAVVPIPWATIVYAVDGSGKKIVGLHPSAMKAYQKNILKVMAPEIANANSTFVDNNFNVNYEEVAKLKPDLVVIWDYQPEIGKKLSELGIPSVAIKYGTLEDVQNGIKLVGEILGQQERAAALIKYQQETNSYLKSKESTLAGKDKPKTLYLRDEQLQVATGQSVNKIMIDTAGGVNVADEVTGDNWKKVTMEQVIAWNPEVIILSNFSEILPEDLYANKFAGQDWSKIEAVKNKKVYKAPMGIYRWDAPCVETPLMIKWLGKVFHSEVFTDYDMRTDLKNFYQTYFNYKLTDPELDQILNSKLNPVLKI</sequence>
<dbReference type="PROSITE" id="PS50983">
    <property type="entry name" value="FE_B12_PBP"/>
    <property type="match status" value="1"/>
</dbReference>
<evidence type="ECO:0000313" key="4">
    <source>
        <dbReference type="Proteomes" id="UP000198656"/>
    </source>
</evidence>
<reference evidence="4" key="1">
    <citation type="submission" date="2016-10" db="EMBL/GenBank/DDBJ databases">
        <authorList>
            <person name="Varghese N."/>
            <person name="Submissions S."/>
        </authorList>
    </citation>
    <scope>NUCLEOTIDE SEQUENCE [LARGE SCALE GENOMIC DNA]</scope>
    <source>
        <strain evidence="4">DSM 8344</strain>
    </source>
</reference>
<dbReference type="PANTHER" id="PTHR30535:SF34">
    <property type="entry name" value="MOLYBDATE-BINDING PROTEIN MOLA"/>
    <property type="match status" value="1"/>
</dbReference>
<dbReference type="SUPFAM" id="SSF53807">
    <property type="entry name" value="Helical backbone' metal receptor"/>
    <property type="match status" value="1"/>
</dbReference>
<name>A0A1G7T400_9FIRM</name>
<evidence type="ECO:0000256" key="1">
    <source>
        <dbReference type="ARBA" id="ARBA00008814"/>
    </source>
</evidence>